<dbReference type="Proteomes" id="UP001168821">
    <property type="component" value="Unassembled WGS sequence"/>
</dbReference>
<dbReference type="InterPro" id="IPR004302">
    <property type="entry name" value="Cellulose/chitin-bd_N"/>
</dbReference>
<feature type="domain" description="Chitin-binding type-4" evidence="2">
    <location>
        <begin position="20"/>
        <end position="206"/>
    </location>
</feature>
<protein>
    <recommendedName>
        <fullName evidence="2">Chitin-binding type-4 domain-containing protein</fullName>
    </recommendedName>
</protein>
<reference evidence="3" key="1">
    <citation type="journal article" date="2023" name="G3 (Bethesda)">
        <title>Whole genome assemblies of Zophobas morio and Tenebrio molitor.</title>
        <authorList>
            <person name="Kaur S."/>
            <person name="Stinson S.A."/>
            <person name="diCenzo G.C."/>
        </authorList>
    </citation>
    <scope>NUCLEOTIDE SEQUENCE</scope>
    <source>
        <strain evidence="3">QUZm001</strain>
    </source>
</reference>
<proteinExistence type="predicted"/>
<dbReference type="Pfam" id="PF03067">
    <property type="entry name" value="LPMO_10"/>
    <property type="match status" value="1"/>
</dbReference>
<evidence type="ECO:0000313" key="4">
    <source>
        <dbReference type="Proteomes" id="UP001168821"/>
    </source>
</evidence>
<gene>
    <name evidence="3" type="ORF">Zmor_021264</name>
</gene>
<dbReference type="EMBL" id="JALNTZ010000006">
    <property type="protein sequence ID" value="KAJ3649524.1"/>
    <property type="molecule type" value="Genomic_DNA"/>
</dbReference>
<sequence>MFLQLGILVCFLFVEEISGHGMMLQPPNRSSLWRYNPNAPANYNDNQNYCGGAGVQWATMGGKCGVCGDRYNEPHPQPNENTGKYGQGIIAAEYTAGSVIDVHIRLTTNHKGFFNFSLCVLQNPNAPESGEDCFQALTLENGNTQYNVVPEEKEIYPRVRLPSGLRCDRCVLRWHYQAGNNWGQCDDGSYGQGCGPQETFRSCADIRIK</sequence>
<evidence type="ECO:0000256" key="1">
    <source>
        <dbReference type="SAM" id="SignalP"/>
    </source>
</evidence>
<comment type="caution">
    <text evidence="3">The sequence shown here is derived from an EMBL/GenBank/DDBJ whole genome shotgun (WGS) entry which is preliminary data.</text>
</comment>
<evidence type="ECO:0000313" key="3">
    <source>
        <dbReference type="EMBL" id="KAJ3649524.1"/>
    </source>
</evidence>
<dbReference type="PANTHER" id="PTHR21113">
    <property type="entry name" value="AGAP001705-PA"/>
    <property type="match status" value="1"/>
</dbReference>
<accession>A0AA38MAU0</accession>
<evidence type="ECO:0000259" key="2">
    <source>
        <dbReference type="Pfam" id="PF03067"/>
    </source>
</evidence>
<dbReference type="AlphaFoldDB" id="A0AA38MAU0"/>
<feature type="chain" id="PRO_5041433399" description="Chitin-binding type-4 domain-containing protein" evidence="1">
    <location>
        <begin position="20"/>
        <end position="209"/>
    </location>
</feature>
<dbReference type="PANTHER" id="PTHR21113:SF14">
    <property type="entry name" value="LP24064P"/>
    <property type="match status" value="1"/>
</dbReference>
<organism evidence="3 4">
    <name type="scientific">Zophobas morio</name>
    <dbReference type="NCBI Taxonomy" id="2755281"/>
    <lineage>
        <taxon>Eukaryota</taxon>
        <taxon>Metazoa</taxon>
        <taxon>Ecdysozoa</taxon>
        <taxon>Arthropoda</taxon>
        <taxon>Hexapoda</taxon>
        <taxon>Insecta</taxon>
        <taxon>Pterygota</taxon>
        <taxon>Neoptera</taxon>
        <taxon>Endopterygota</taxon>
        <taxon>Coleoptera</taxon>
        <taxon>Polyphaga</taxon>
        <taxon>Cucujiformia</taxon>
        <taxon>Tenebrionidae</taxon>
        <taxon>Zophobas</taxon>
    </lineage>
</organism>
<keyword evidence="4" id="KW-1185">Reference proteome</keyword>
<keyword evidence="1" id="KW-0732">Signal</keyword>
<feature type="signal peptide" evidence="1">
    <location>
        <begin position="1"/>
        <end position="19"/>
    </location>
</feature>
<name>A0AA38MAU0_9CUCU</name>